<dbReference type="EMBL" id="GEDG01038847">
    <property type="protein sequence ID" value="JAP07395.1"/>
    <property type="molecule type" value="Transcribed_RNA"/>
</dbReference>
<accession>A0A0V0GHB9</accession>
<name>A0A0V0GHB9_SOLCH</name>
<dbReference type="AlphaFoldDB" id="A0A0V0GHB9"/>
<reference evidence="1" key="1">
    <citation type="submission" date="2015-12" db="EMBL/GenBank/DDBJ databases">
        <title>Gene expression during late stages of embryo sac development: a critical building block for successful pollen-pistil interactions.</title>
        <authorList>
            <person name="Liu Y."/>
            <person name="Joly V."/>
            <person name="Sabar M."/>
            <person name="Matton D.P."/>
        </authorList>
    </citation>
    <scope>NUCLEOTIDE SEQUENCE</scope>
</reference>
<protein>
    <submittedName>
        <fullName evidence="1">Putative ovule protein</fullName>
    </submittedName>
</protein>
<evidence type="ECO:0000313" key="1">
    <source>
        <dbReference type="EMBL" id="JAP07395.1"/>
    </source>
</evidence>
<proteinExistence type="predicted"/>
<dbReference type="EMBL" id="GEDG01034364">
    <property type="protein sequence ID" value="JAP09769.1"/>
    <property type="molecule type" value="Transcribed_RNA"/>
</dbReference>
<organism evidence="1">
    <name type="scientific">Solanum chacoense</name>
    <name type="common">Chaco potato</name>
    <dbReference type="NCBI Taxonomy" id="4108"/>
    <lineage>
        <taxon>Eukaryota</taxon>
        <taxon>Viridiplantae</taxon>
        <taxon>Streptophyta</taxon>
        <taxon>Embryophyta</taxon>
        <taxon>Tracheophyta</taxon>
        <taxon>Spermatophyta</taxon>
        <taxon>Magnoliopsida</taxon>
        <taxon>eudicotyledons</taxon>
        <taxon>Gunneridae</taxon>
        <taxon>Pentapetalae</taxon>
        <taxon>asterids</taxon>
        <taxon>lamiids</taxon>
        <taxon>Solanales</taxon>
        <taxon>Solanaceae</taxon>
        <taxon>Solanoideae</taxon>
        <taxon>Solaneae</taxon>
        <taxon>Solanum</taxon>
    </lineage>
</organism>
<sequence>MTGRSRGRLALLGKLGGVNIITTITYNVLWKHSIGWSFSVSNAYKRGLQVLAGVKISLELFLEE</sequence>